<comment type="caution">
    <text evidence="3">The sequence shown here is derived from an EMBL/GenBank/DDBJ whole genome shotgun (WGS) entry which is preliminary data.</text>
</comment>
<dbReference type="Proteomes" id="UP000460558">
    <property type="component" value="Unassembled WGS sequence"/>
</dbReference>
<organism evidence="3 4">
    <name type="scientific">Streptomyces katsurahamanus</name>
    <dbReference type="NCBI Taxonomy" id="2577098"/>
    <lineage>
        <taxon>Bacteria</taxon>
        <taxon>Bacillati</taxon>
        <taxon>Actinomycetota</taxon>
        <taxon>Actinomycetes</taxon>
        <taxon>Kitasatosporales</taxon>
        <taxon>Streptomycetaceae</taxon>
        <taxon>Streptomyces</taxon>
    </lineage>
</organism>
<evidence type="ECO:0000313" key="3">
    <source>
        <dbReference type="EMBL" id="MQS36396.1"/>
    </source>
</evidence>
<dbReference type="InterPro" id="IPR000182">
    <property type="entry name" value="GNAT_dom"/>
</dbReference>
<feature type="domain" description="N-acetyltransferase" evidence="2">
    <location>
        <begin position="7"/>
        <end position="185"/>
    </location>
</feature>
<dbReference type="SUPFAM" id="SSF55729">
    <property type="entry name" value="Acyl-CoA N-acyltransferases (Nat)"/>
    <property type="match status" value="1"/>
</dbReference>
<dbReference type="Gene3D" id="3.40.630.30">
    <property type="match status" value="1"/>
</dbReference>
<keyword evidence="4" id="KW-1185">Reference proteome</keyword>
<name>A0ABW9NSW6_9ACTN</name>
<sequence length="227" mass="23605">MGTGTVVRLVSGAELLERAEGVRSVYAGAFAEPPWCEDPAEADGYVRRLPAELARPGFTAALALSESDDRVVHGFATGWTTPDPFPEGRSYGPVAAALGEDRTRRWLCGAGEIDELAVAAGARGQGLGAALLAAVASTAADGRCWLLTSVRADAFGFYLRRGWRQAVHPAPGGDGPALLLGPRHPAALMSEPAALMSEPAALMSEPAGRNHPRSAPTSRNHPESTSG</sequence>
<dbReference type="Pfam" id="PF13508">
    <property type="entry name" value="Acetyltransf_7"/>
    <property type="match status" value="1"/>
</dbReference>
<dbReference type="EMBL" id="VDEQ01000129">
    <property type="protein sequence ID" value="MQS36396.1"/>
    <property type="molecule type" value="Genomic_DNA"/>
</dbReference>
<dbReference type="InterPro" id="IPR016181">
    <property type="entry name" value="Acyl_CoA_acyltransferase"/>
</dbReference>
<evidence type="ECO:0000259" key="2">
    <source>
        <dbReference type="PROSITE" id="PS51186"/>
    </source>
</evidence>
<feature type="region of interest" description="Disordered" evidence="1">
    <location>
        <begin position="195"/>
        <end position="227"/>
    </location>
</feature>
<protein>
    <submittedName>
        <fullName evidence="3">GNAT family N-acetyltransferase</fullName>
    </submittedName>
</protein>
<evidence type="ECO:0000256" key="1">
    <source>
        <dbReference type="SAM" id="MobiDB-lite"/>
    </source>
</evidence>
<accession>A0ABW9NSW6</accession>
<proteinExistence type="predicted"/>
<dbReference type="RefSeq" id="WP_153483096.1">
    <property type="nucleotide sequence ID" value="NZ_VDEQ01000129.1"/>
</dbReference>
<reference evidence="3 4" key="1">
    <citation type="submission" date="2019-06" db="EMBL/GenBank/DDBJ databases">
        <title>Comparative genomics and metabolomics analyses of clavulanic acid producing Streptomyces species provides insight into specialized metabolism and evolution of beta-lactam biosynthetic gene clusters.</title>
        <authorList>
            <person name="Moore M.A."/>
            <person name="Cruz-Morales P."/>
            <person name="Barona Gomez F."/>
            <person name="Kapil T."/>
        </authorList>
    </citation>
    <scope>NUCLEOTIDE SEQUENCE [LARGE SCALE GENOMIC DNA]</scope>
    <source>
        <strain evidence="3 4">T-272</strain>
    </source>
</reference>
<evidence type="ECO:0000313" key="4">
    <source>
        <dbReference type="Proteomes" id="UP000460558"/>
    </source>
</evidence>
<dbReference type="PROSITE" id="PS51186">
    <property type="entry name" value="GNAT"/>
    <property type="match status" value="1"/>
</dbReference>
<feature type="compositionally biased region" description="Polar residues" evidence="1">
    <location>
        <begin position="215"/>
        <end position="227"/>
    </location>
</feature>
<gene>
    <name evidence="3" type="ORF">FFZ77_12505</name>
</gene>